<evidence type="ECO:0000313" key="1">
    <source>
        <dbReference type="EMBL" id="AKF03819.1"/>
    </source>
</evidence>
<dbReference type="Proteomes" id="UP000034883">
    <property type="component" value="Chromosome"/>
</dbReference>
<sequence length="226" mass="25313">MSGIRTIQGDDSLESVRDELIFTRARLLARPETAALAAQLDPLLARVTDVRDGQESAWQAETEAQARVDVADEDLEDSIDDVDAELKHLDRDPESPRRRRYFKKPPSELRKLGLESTLREIEGWAASLQSEPEVSLQDLGRTLEARVAAGRDALQARTRAASVRGDHRAREILTLLDDVNAGRLGLLGDLQRLASAQRRDASWAARFFRRAERMPRPKKNAEPTGE</sequence>
<dbReference type="KEGG" id="samy:DB32_000968"/>
<accession>A0A0F6SDP8</accession>
<gene>
    <name evidence="1" type="ORF">DB32_000968</name>
</gene>
<dbReference type="EMBL" id="CP011125">
    <property type="protein sequence ID" value="AKF03819.1"/>
    <property type="molecule type" value="Genomic_DNA"/>
</dbReference>
<dbReference type="AlphaFoldDB" id="A0A0F6SDP8"/>
<name>A0A0F6SDP8_9BACT</name>
<proteinExistence type="predicted"/>
<keyword evidence="2" id="KW-1185">Reference proteome</keyword>
<evidence type="ECO:0000313" key="2">
    <source>
        <dbReference type="Proteomes" id="UP000034883"/>
    </source>
</evidence>
<dbReference type="STRING" id="927083.DB32_000968"/>
<dbReference type="RefSeq" id="WP_053231238.1">
    <property type="nucleotide sequence ID" value="NZ_CP011125.1"/>
</dbReference>
<organism evidence="1 2">
    <name type="scientific">Sandaracinus amylolyticus</name>
    <dbReference type="NCBI Taxonomy" id="927083"/>
    <lineage>
        <taxon>Bacteria</taxon>
        <taxon>Pseudomonadati</taxon>
        <taxon>Myxococcota</taxon>
        <taxon>Polyangia</taxon>
        <taxon>Polyangiales</taxon>
        <taxon>Sandaracinaceae</taxon>
        <taxon>Sandaracinus</taxon>
    </lineage>
</organism>
<reference evidence="1 2" key="1">
    <citation type="submission" date="2015-03" db="EMBL/GenBank/DDBJ databases">
        <title>Genome assembly of Sandaracinus amylolyticus DSM 53668.</title>
        <authorList>
            <person name="Sharma G."/>
            <person name="Subramanian S."/>
        </authorList>
    </citation>
    <scope>NUCLEOTIDE SEQUENCE [LARGE SCALE GENOMIC DNA]</scope>
    <source>
        <strain evidence="1 2">DSM 53668</strain>
    </source>
</reference>
<protein>
    <submittedName>
        <fullName evidence="1">Uncharacterized protein</fullName>
    </submittedName>
</protein>